<feature type="compositionally biased region" description="Polar residues" evidence="1">
    <location>
        <begin position="128"/>
        <end position="137"/>
    </location>
</feature>
<reference evidence="2 3" key="1">
    <citation type="submission" date="2018-02" db="EMBL/GenBank/DDBJ databases">
        <title>The genomes of Aspergillus section Nigri reveals drivers in fungal speciation.</title>
        <authorList>
            <consortium name="DOE Joint Genome Institute"/>
            <person name="Vesth T.C."/>
            <person name="Nybo J."/>
            <person name="Theobald S."/>
            <person name="Brandl J."/>
            <person name="Frisvad J.C."/>
            <person name="Nielsen K.F."/>
            <person name="Lyhne E.K."/>
            <person name="Kogle M.E."/>
            <person name="Kuo A."/>
            <person name="Riley R."/>
            <person name="Clum A."/>
            <person name="Nolan M."/>
            <person name="Lipzen A."/>
            <person name="Salamov A."/>
            <person name="Henrissat B."/>
            <person name="Wiebenga A."/>
            <person name="De vries R.P."/>
            <person name="Grigoriev I.V."/>
            <person name="Mortensen U.H."/>
            <person name="Andersen M.R."/>
            <person name="Baker S.E."/>
        </authorList>
    </citation>
    <scope>NUCLEOTIDE SEQUENCE [LARGE SCALE GENOMIC DNA]</scope>
    <source>
        <strain evidence="2 3">CBS 707.79</strain>
    </source>
</reference>
<name>A0A319DHM3_9EURO</name>
<evidence type="ECO:0000256" key="1">
    <source>
        <dbReference type="SAM" id="MobiDB-lite"/>
    </source>
</evidence>
<feature type="region of interest" description="Disordered" evidence="1">
    <location>
        <begin position="122"/>
        <end position="142"/>
    </location>
</feature>
<sequence>MICSASSSSSHASQSSQVSSSRSHWHHGRACLCPGPRSEFIWLVAVRGIIPAPVLRGGQYPGWPGLASRPGYSSSPRFQTPSPRRQWTVDRGATRRNRQGGQASAMAGFPFLYVPRTSPMRARGTPTAAITQPSTPMITDGRLPIYNSASGYSRPRFRPLGWRDRERASRIKFEAVGYRTDPVSHSRSSISSAIVQRTLYPVQMVLLHTVLSDHHPQTPACLTLEPSPRATLISTSSERIEHGRRRTAIGIQRNLSSLFHRNPWKHWEGNHRQLRYSILQRYVLSRPFLSAHHLARTIGWEPGDKTPSATCIGVGPR</sequence>
<feature type="region of interest" description="Disordered" evidence="1">
    <location>
        <begin position="71"/>
        <end position="102"/>
    </location>
</feature>
<evidence type="ECO:0000313" key="3">
    <source>
        <dbReference type="Proteomes" id="UP000247810"/>
    </source>
</evidence>
<proteinExistence type="predicted"/>
<keyword evidence="3" id="KW-1185">Reference proteome</keyword>
<feature type="compositionally biased region" description="Polar residues" evidence="1">
    <location>
        <begin position="71"/>
        <end position="85"/>
    </location>
</feature>
<accession>A0A319DHM3</accession>
<dbReference type="EMBL" id="KZ825974">
    <property type="protein sequence ID" value="PYH90653.1"/>
    <property type="molecule type" value="Genomic_DNA"/>
</dbReference>
<gene>
    <name evidence="2" type="ORF">BO71DRAFT_68721</name>
</gene>
<evidence type="ECO:0000313" key="2">
    <source>
        <dbReference type="EMBL" id="PYH90653.1"/>
    </source>
</evidence>
<organism evidence="2 3">
    <name type="scientific">Aspergillus ellipticus CBS 707.79</name>
    <dbReference type="NCBI Taxonomy" id="1448320"/>
    <lineage>
        <taxon>Eukaryota</taxon>
        <taxon>Fungi</taxon>
        <taxon>Dikarya</taxon>
        <taxon>Ascomycota</taxon>
        <taxon>Pezizomycotina</taxon>
        <taxon>Eurotiomycetes</taxon>
        <taxon>Eurotiomycetidae</taxon>
        <taxon>Eurotiales</taxon>
        <taxon>Aspergillaceae</taxon>
        <taxon>Aspergillus</taxon>
        <taxon>Aspergillus subgen. Circumdati</taxon>
    </lineage>
</organism>
<feature type="region of interest" description="Disordered" evidence="1">
    <location>
        <begin position="1"/>
        <end position="21"/>
    </location>
</feature>
<dbReference type="Proteomes" id="UP000247810">
    <property type="component" value="Unassembled WGS sequence"/>
</dbReference>
<dbReference type="VEuPathDB" id="FungiDB:BO71DRAFT_68721"/>
<protein>
    <submittedName>
        <fullName evidence="2">Uncharacterized protein</fullName>
    </submittedName>
</protein>
<dbReference type="AlphaFoldDB" id="A0A319DHM3"/>